<proteinExistence type="predicted"/>
<dbReference type="InterPro" id="IPR035892">
    <property type="entry name" value="C2_domain_sf"/>
</dbReference>
<reference evidence="6 7" key="1">
    <citation type="journal article" date="2021" name="J. Hered.">
        <title>A chromosome-level genome assembly of the parasitoid wasp, Cotesia glomerata (Hymenoptera: Braconidae).</title>
        <authorList>
            <person name="Pinto B.J."/>
            <person name="Weis J.J."/>
            <person name="Gamble T."/>
            <person name="Ode P.J."/>
            <person name="Paul R."/>
            <person name="Zaspel J.M."/>
        </authorList>
    </citation>
    <scope>NUCLEOTIDE SEQUENCE [LARGE SCALE GENOMIC DNA]</scope>
    <source>
        <strain evidence="6">CgM1</strain>
    </source>
</reference>
<keyword evidence="7" id="KW-1185">Reference proteome</keyword>
<name>A0AAV7HUF9_COTGL</name>
<feature type="region of interest" description="Disordered" evidence="3">
    <location>
        <begin position="1"/>
        <end position="145"/>
    </location>
</feature>
<feature type="compositionally biased region" description="Basic and acidic residues" evidence="3">
    <location>
        <begin position="103"/>
        <end position="118"/>
    </location>
</feature>
<feature type="compositionally biased region" description="Low complexity" evidence="3">
    <location>
        <begin position="525"/>
        <end position="534"/>
    </location>
</feature>
<feature type="region of interest" description="Disordered" evidence="3">
    <location>
        <begin position="493"/>
        <end position="534"/>
    </location>
</feature>
<evidence type="ECO:0000256" key="3">
    <source>
        <dbReference type="SAM" id="MobiDB-lite"/>
    </source>
</evidence>
<dbReference type="SMART" id="SM00228">
    <property type="entry name" value="PDZ"/>
    <property type="match status" value="1"/>
</dbReference>
<dbReference type="InterPro" id="IPR039032">
    <property type="entry name" value="Rim-like"/>
</dbReference>
<dbReference type="EMBL" id="JAHXZJ010001864">
    <property type="protein sequence ID" value="KAH0548839.1"/>
    <property type="molecule type" value="Genomic_DNA"/>
</dbReference>
<dbReference type="GO" id="GO:0048167">
    <property type="term" value="P:regulation of synaptic plasticity"/>
    <property type="evidence" value="ECO:0007669"/>
    <property type="project" value="TreeGrafter"/>
</dbReference>
<feature type="region of interest" description="Disordered" evidence="3">
    <location>
        <begin position="311"/>
        <end position="332"/>
    </location>
</feature>
<dbReference type="AlphaFoldDB" id="A0AAV7HUF9"/>
<comment type="caution">
    <text evidence="6">The sequence shown here is derived from an EMBL/GenBank/DDBJ whole genome shotgun (WGS) entry which is preliminary data.</text>
</comment>
<dbReference type="InterPro" id="IPR001478">
    <property type="entry name" value="PDZ"/>
</dbReference>
<evidence type="ECO:0000259" key="4">
    <source>
        <dbReference type="PROSITE" id="PS50004"/>
    </source>
</evidence>
<dbReference type="SUPFAM" id="SSF49562">
    <property type="entry name" value="C2 domain (Calcium/lipid-binding domain, CaLB)"/>
    <property type="match status" value="1"/>
</dbReference>
<gene>
    <name evidence="6" type="ORF">KQX54_003099</name>
</gene>
<dbReference type="Pfam" id="PF00595">
    <property type="entry name" value="PDZ"/>
    <property type="match status" value="1"/>
</dbReference>
<dbReference type="GO" id="GO:0042734">
    <property type="term" value="C:presynaptic membrane"/>
    <property type="evidence" value="ECO:0007669"/>
    <property type="project" value="TreeGrafter"/>
</dbReference>
<protein>
    <submittedName>
        <fullName evidence="6">Uncharacterized protein</fullName>
    </submittedName>
</protein>
<dbReference type="PANTHER" id="PTHR12157">
    <property type="entry name" value="REGULATING SYNAPTIC MEMBRANE EXOCYTOSIS PROTEIN"/>
    <property type="match status" value="1"/>
</dbReference>
<comment type="subcellular location">
    <subcellularLocation>
        <location evidence="2">Synapse</location>
    </subcellularLocation>
</comment>
<dbReference type="PROSITE" id="PS50106">
    <property type="entry name" value="PDZ"/>
    <property type="match status" value="1"/>
</dbReference>
<dbReference type="Gene3D" id="2.60.40.150">
    <property type="entry name" value="C2 domain"/>
    <property type="match status" value="1"/>
</dbReference>
<dbReference type="GO" id="GO:0044325">
    <property type="term" value="F:transmembrane transporter binding"/>
    <property type="evidence" value="ECO:0007669"/>
    <property type="project" value="TreeGrafter"/>
</dbReference>
<sequence>MEGKGYYHHVGGSASIPGGSRRLGPHNGHHVTGSGTITTEFNGHHPPREPRKEENTLVRRSFRRSGDEWRADSRRFTERRGKKTVRFDGGTNVAGEQEDWSWEADRQGSQDSATKDSGIDTSSTFTSSEDSNRGDLPKQSQASSDGQKIIVHMILRKSAGPGSILGLKVAGGQLLDDGRIGAVIEKVKEGTPAAVDGQLRPGDEVIDWNGHCLQGKSSQEVANIIAESRDENQVELIVGKNHPDATNNSITCSNLPSATTTSMVPQRRIAAQAQWRQTHETMPILQQPHHRGLKKCILWELYDVRREKPSVLVTSPGSPDLHGQSRNRHPRYPTTIANVGGKLQVKLDFNPACNRLSVTVFRATELTPRSNGQPRNPYAKVYLLPDRNEMSKRRTKTLANTNDPKWNETFDYNIRKSELKRKWLEVSVWDFTIHEANDFLGEAILELNNLNEKSPWLWQNLVPHEERRPIGQYHEPYDDIAITPVDYHLSPPSTVSRLSDSDTSEYDITDCDIPRDQRRTADGASISSLGSSSR</sequence>
<keyword evidence="1" id="KW-0770">Synapse</keyword>
<dbReference type="SUPFAM" id="SSF50156">
    <property type="entry name" value="PDZ domain-like"/>
    <property type="match status" value="1"/>
</dbReference>
<dbReference type="InterPro" id="IPR000008">
    <property type="entry name" value="C2_dom"/>
</dbReference>
<dbReference type="Pfam" id="PF00168">
    <property type="entry name" value="C2"/>
    <property type="match status" value="1"/>
</dbReference>
<dbReference type="GO" id="GO:0048791">
    <property type="term" value="P:calcium ion-regulated exocytosis of neurotransmitter"/>
    <property type="evidence" value="ECO:0007669"/>
    <property type="project" value="TreeGrafter"/>
</dbReference>
<dbReference type="SMART" id="SM00239">
    <property type="entry name" value="C2"/>
    <property type="match status" value="1"/>
</dbReference>
<feature type="domain" description="C2" evidence="4">
    <location>
        <begin position="339"/>
        <end position="461"/>
    </location>
</feature>
<dbReference type="InterPro" id="IPR036034">
    <property type="entry name" value="PDZ_sf"/>
</dbReference>
<dbReference type="GO" id="GO:0031267">
    <property type="term" value="F:small GTPase binding"/>
    <property type="evidence" value="ECO:0007669"/>
    <property type="project" value="InterPro"/>
</dbReference>
<organism evidence="6 7">
    <name type="scientific">Cotesia glomerata</name>
    <name type="common">Lepidopteran parasitic wasp</name>
    <name type="synonym">Apanteles glomeratus</name>
    <dbReference type="NCBI Taxonomy" id="32391"/>
    <lineage>
        <taxon>Eukaryota</taxon>
        <taxon>Metazoa</taxon>
        <taxon>Ecdysozoa</taxon>
        <taxon>Arthropoda</taxon>
        <taxon>Hexapoda</taxon>
        <taxon>Insecta</taxon>
        <taxon>Pterygota</taxon>
        <taxon>Neoptera</taxon>
        <taxon>Endopterygota</taxon>
        <taxon>Hymenoptera</taxon>
        <taxon>Apocrita</taxon>
        <taxon>Ichneumonoidea</taxon>
        <taxon>Braconidae</taxon>
        <taxon>Microgastrinae</taxon>
        <taxon>Cotesia</taxon>
    </lineage>
</organism>
<feature type="compositionally biased region" description="Basic and acidic residues" evidence="3">
    <location>
        <begin position="512"/>
        <end position="521"/>
    </location>
</feature>
<dbReference type="GO" id="GO:0042391">
    <property type="term" value="P:regulation of membrane potential"/>
    <property type="evidence" value="ECO:0007669"/>
    <property type="project" value="TreeGrafter"/>
</dbReference>
<feature type="compositionally biased region" description="Basic and acidic residues" evidence="3">
    <location>
        <begin position="64"/>
        <end position="79"/>
    </location>
</feature>
<evidence type="ECO:0000313" key="7">
    <source>
        <dbReference type="Proteomes" id="UP000826195"/>
    </source>
</evidence>
<dbReference type="GO" id="GO:0050806">
    <property type="term" value="P:positive regulation of synaptic transmission"/>
    <property type="evidence" value="ECO:0007669"/>
    <property type="project" value="TreeGrafter"/>
</dbReference>
<evidence type="ECO:0000256" key="1">
    <source>
        <dbReference type="ARBA" id="ARBA00023018"/>
    </source>
</evidence>
<accession>A0AAV7HUF9</accession>
<feature type="compositionally biased region" description="Basic and acidic residues" evidence="3">
    <location>
        <begin position="42"/>
        <end position="57"/>
    </location>
</feature>
<dbReference type="PROSITE" id="PS50004">
    <property type="entry name" value="C2"/>
    <property type="match status" value="1"/>
</dbReference>
<dbReference type="Proteomes" id="UP000826195">
    <property type="component" value="Unassembled WGS sequence"/>
</dbReference>
<dbReference type="PANTHER" id="PTHR12157:SF21">
    <property type="entry name" value="RAB3 INTERACTING MOLECULE, ISOFORM F"/>
    <property type="match status" value="1"/>
</dbReference>
<evidence type="ECO:0000259" key="5">
    <source>
        <dbReference type="PROSITE" id="PS50106"/>
    </source>
</evidence>
<dbReference type="Gene3D" id="2.30.42.10">
    <property type="match status" value="1"/>
</dbReference>
<feature type="domain" description="PDZ" evidence="5">
    <location>
        <begin position="152"/>
        <end position="240"/>
    </location>
</feature>
<evidence type="ECO:0000313" key="6">
    <source>
        <dbReference type="EMBL" id="KAH0548839.1"/>
    </source>
</evidence>
<dbReference type="GO" id="GO:0048788">
    <property type="term" value="C:cytoskeleton of presynaptic active zone"/>
    <property type="evidence" value="ECO:0007669"/>
    <property type="project" value="TreeGrafter"/>
</dbReference>
<evidence type="ECO:0000256" key="2">
    <source>
        <dbReference type="ARBA" id="ARBA00034103"/>
    </source>
</evidence>